<dbReference type="InterPro" id="IPR048840">
    <property type="entry name" value="PolA_pol_NTPase"/>
</dbReference>
<dbReference type="GO" id="GO:0005634">
    <property type="term" value="C:nucleus"/>
    <property type="evidence" value="ECO:0007669"/>
    <property type="project" value="UniProtKB-SubCell"/>
</dbReference>
<evidence type="ECO:0000256" key="2">
    <source>
        <dbReference type="ARBA" id="ARBA00001946"/>
    </source>
</evidence>
<gene>
    <name evidence="18" type="ORF">LSAA_14081</name>
</gene>
<dbReference type="AlphaFoldDB" id="A0A7R8DAM2"/>
<feature type="compositionally biased region" description="Polar residues" evidence="14">
    <location>
        <begin position="669"/>
        <end position="683"/>
    </location>
</feature>
<evidence type="ECO:0000256" key="11">
    <source>
        <dbReference type="ARBA" id="ARBA00022842"/>
    </source>
</evidence>
<feature type="compositionally biased region" description="Low complexity" evidence="14">
    <location>
        <begin position="828"/>
        <end position="847"/>
    </location>
</feature>
<evidence type="ECO:0000256" key="7">
    <source>
        <dbReference type="ARBA" id="ARBA00022679"/>
    </source>
</evidence>
<dbReference type="PANTHER" id="PTHR10682">
    <property type="entry name" value="POLY A POLYMERASE"/>
    <property type="match status" value="1"/>
</dbReference>
<feature type="region of interest" description="Disordered" evidence="14">
    <location>
        <begin position="650"/>
        <end position="715"/>
    </location>
</feature>
<keyword evidence="11" id="KW-0460">Magnesium</keyword>
<dbReference type="Gene3D" id="3.30.70.590">
    <property type="entry name" value="Poly(A) polymerase predicted RNA binding domain"/>
    <property type="match status" value="1"/>
</dbReference>
<dbReference type="FunFam" id="1.10.1410.10:FF:000001">
    <property type="entry name" value="Putative poly(A) polymerase gamma"/>
    <property type="match status" value="1"/>
</dbReference>
<dbReference type="GO" id="GO:0031123">
    <property type="term" value="P:RNA 3'-end processing"/>
    <property type="evidence" value="ECO:0007669"/>
    <property type="project" value="InterPro"/>
</dbReference>
<feature type="region of interest" description="Disordered" evidence="14">
    <location>
        <begin position="823"/>
        <end position="850"/>
    </location>
</feature>
<dbReference type="SUPFAM" id="SSF81301">
    <property type="entry name" value="Nucleotidyltransferase"/>
    <property type="match status" value="1"/>
</dbReference>
<evidence type="ECO:0000256" key="5">
    <source>
        <dbReference type="ARBA" id="ARBA00012388"/>
    </source>
</evidence>
<evidence type="ECO:0000256" key="12">
    <source>
        <dbReference type="ARBA" id="ARBA00023242"/>
    </source>
</evidence>
<name>A0A7R8DAM2_LEPSM</name>
<reference evidence="18" key="1">
    <citation type="submission" date="2021-02" db="EMBL/GenBank/DDBJ databases">
        <authorList>
            <person name="Bekaert M."/>
        </authorList>
    </citation>
    <scope>NUCLEOTIDE SEQUENCE</scope>
    <source>
        <strain evidence="18">IoA-00</strain>
    </source>
</reference>
<keyword evidence="18" id="KW-0548">Nucleotidyltransferase</keyword>
<evidence type="ECO:0000256" key="13">
    <source>
        <dbReference type="ARBA" id="ARBA00048830"/>
    </source>
</evidence>
<dbReference type="Gene3D" id="1.10.1410.10">
    <property type="match status" value="1"/>
</dbReference>
<dbReference type="Pfam" id="PF20750">
    <property type="entry name" value="PAP_NTPase"/>
    <property type="match status" value="1"/>
</dbReference>
<comment type="subcellular location">
    <subcellularLocation>
        <location evidence="3">Nucleus</location>
    </subcellularLocation>
</comment>
<dbReference type="EMBL" id="HG994587">
    <property type="protein sequence ID" value="CAF3027529.1"/>
    <property type="molecule type" value="Genomic_DNA"/>
</dbReference>
<dbReference type="InterPro" id="IPR007012">
    <property type="entry name" value="PolA_pol_cen_dom"/>
</dbReference>
<dbReference type="Pfam" id="PF04926">
    <property type="entry name" value="PAP_RNA-bind"/>
    <property type="match status" value="1"/>
</dbReference>
<feature type="compositionally biased region" description="Polar residues" evidence="14">
    <location>
        <begin position="699"/>
        <end position="715"/>
    </location>
</feature>
<evidence type="ECO:0000259" key="16">
    <source>
        <dbReference type="Pfam" id="PF04928"/>
    </source>
</evidence>
<dbReference type="GO" id="GO:0003723">
    <property type="term" value="F:RNA binding"/>
    <property type="evidence" value="ECO:0007669"/>
    <property type="project" value="InterPro"/>
</dbReference>
<accession>A0A7R8DAM2</accession>
<dbReference type="GO" id="GO:1990817">
    <property type="term" value="F:poly(A) RNA polymerase activity"/>
    <property type="evidence" value="ECO:0007669"/>
    <property type="project" value="UniProtKB-EC"/>
</dbReference>
<dbReference type="InterPro" id="IPR007010">
    <property type="entry name" value="PolA_pol_RNA-bd_dom"/>
</dbReference>
<comment type="cofactor">
    <cofactor evidence="1">
        <name>Mn(2+)</name>
        <dbReference type="ChEBI" id="CHEBI:29035"/>
    </cofactor>
</comment>
<dbReference type="InterPro" id="IPR043519">
    <property type="entry name" value="NT_sf"/>
</dbReference>
<feature type="domain" description="Poly(A) polymerase central" evidence="16">
    <location>
        <begin position="372"/>
        <end position="521"/>
    </location>
</feature>
<protein>
    <recommendedName>
        <fullName evidence="5">polynucleotide adenylyltransferase</fullName>
        <ecNumber evidence="5">2.7.7.19</ecNumber>
    </recommendedName>
</protein>
<sequence>MKKKFGWSTRPPKCRYLSLKDRFLSFSGSGTVSANDTVYETNASREKSSTLVVMRDEEGDNVAISLRSRGILNIFQSVDVPELDSMEITPPAFVAQPKNMERRHPLFGIEQPPSFGSHLSSAIKRKSLAENVTTRRGEEDPIGNWQFPACNRADPDRKKRRNQVPGFGALFVVGAPNHSILLNGGRMRTLRSSMHQGSSEAVDSAIKEGSMEDFLRQNGCFETKMGLDHRREVLHSLGLLVRQWIQSQTLEQGYHWQYANRVGGKIVTYGSYMLGISHQGADIDALFIAPTHITRENYFHSLYELFGRQREVTELRAIEEAYVPLNLPEIPHDLESFDNCMLKALDQKCVRSLNGYRSTKEILNLVPNVDIFRLALRAVKLWAKSQGIYSNIMGYLGGFSWAVLVAKTCIMHPEIQETEQMVYKFFQVFSRWNWPEPVMLRPLEDEFENPSEYSMQSWNPKKNPAERFHVMPVITPTYPHLNSTFNVTQSTLKLIQDKMHLAVRTCSQILEEKESWDTLFKTRHIFHEFEHFLFVIASAYKPLLWFGLIESKIRHFVINIERECPNLSGARIWPKPYTQVSDGKTIQLWFVGLHFQNGATLDLARPLQTVASPRQSISGIIRSRDIHEIINSSQHRNQYTPQQQQQIAVQRQQLQQLNSKPVATPAPPTLSNVREGNKESSSYAAAVSKTQHHQLRHYPQQSNRTFNTPPPINNNQSNGMMTSVPSTIRQPHVNQVMNPYINDVSPPIFERSWASNKVIPNLPSHHVVDVPSPPMTPVSTLCGSSVTLTQVPSKTFVSSSSATTTVVSVAAAVNSRQCSESETPVFLNNNNNNSGAEMSDTSYSSSIDDTESCPRGSVSLNTIPFSPGFASSPLWPISPSSSSPSNSVLNNCVSGKPIFPSTSRANGNSGTPRLSSSEIRDVASPLPVHTLQELHLELLPVLLLNKPIARKQQVQLEQTSTCLKAYISHGELLALVRFLSEKLTQLLPSSVSTTRKAATPILTL</sequence>
<dbReference type="OrthoDB" id="412748at2759"/>
<dbReference type="GO" id="GO:0005524">
    <property type="term" value="F:ATP binding"/>
    <property type="evidence" value="ECO:0007669"/>
    <property type="project" value="UniProtKB-KW"/>
</dbReference>
<evidence type="ECO:0000256" key="3">
    <source>
        <dbReference type="ARBA" id="ARBA00004123"/>
    </source>
</evidence>
<dbReference type="InterPro" id="IPR011068">
    <property type="entry name" value="NuclTrfase_I-like_C"/>
</dbReference>
<comment type="similarity">
    <text evidence="4">Belongs to the poly(A) polymerase family.</text>
</comment>
<comment type="catalytic activity">
    <reaction evidence="13">
        <text>RNA(n) + ATP = RNA(n)-3'-adenine ribonucleotide + diphosphate</text>
        <dbReference type="Rhea" id="RHEA:11332"/>
        <dbReference type="Rhea" id="RHEA-COMP:14527"/>
        <dbReference type="Rhea" id="RHEA-COMP:17347"/>
        <dbReference type="ChEBI" id="CHEBI:30616"/>
        <dbReference type="ChEBI" id="CHEBI:33019"/>
        <dbReference type="ChEBI" id="CHEBI:140395"/>
        <dbReference type="ChEBI" id="CHEBI:173115"/>
        <dbReference type="EC" id="2.7.7.19"/>
    </reaction>
</comment>
<evidence type="ECO:0000256" key="14">
    <source>
        <dbReference type="SAM" id="MobiDB-lite"/>
    </source>
</evidence>
<evidence type="ECO:0000256" key="6">
    <source>
        <dbReference type="ARBA" id="ARBA00022664"/>
    </source>
</evidence>
<dbReference type="EC" id="2.7.7.19" evidence="5"/>
<keyword evidence="10" id="KW-0067">ATP-binding</keyword>
<dbReference type="GO" id="GO:0046872">
    <property type="term" value="F:metal ion binding"/>
    <property type="evidence" value="ECO:0007669"/>
    <property type="project" value="UniProtKB-KW"/>
</dbReference>
<dbReference type="PANTHER" id="PTHR10682:SF10">
    <property type="entry name" value="POLYNUCLEOTIDE ADENYLYLTRANSFERASE"/>
    <property type="match status" value="1"/>
</dbReference>
<feature type="domain" description="Poly(A) polymerase nucleotidyltransferase" evidence="17">
    <location>
        <begin position="209"/>
        <end position="366"/>
    </location>
</feature>
<keyword evidence="19" id="KW-1185">Reference proteome</keyword>
<keyword evidence="9" id="KW-0547">Nucleotide-binding</keyword>
<evidence type="ECO:0000259" key="17">
    <source>
        <dbReference type="Pfam" id="PF20750"/>
    </source>
</evidence>
<keyword evidence="6" id="KW-0507">mRNA processing</keyword>
<evidence type="ECO:0000256" key="10">
    <source>
        <dbReference type="ARBA" id="ARBA00022840"/>
    </source>
</evidence>
<keyword evidence="8" id="KW-0479">Metal-binding</keyword>
<dbReference type="CDD" id="cd05402">
    <property type="entry name" value="NT_PAP_TUTase"/>
    <property type="match status" value="1"/>
</dbReference>
<evidence type="ECO:0000313" key="19">
    <source>
        <dbReference type="Proteomes" id="UP000675881"/>
    </source>
</evidence>
<comment type="cofactor">
    <cofactor evidence="2">
        <name>Mg(2+)</name>
        <dbReference type="ChEBI" id="CHEBI:18420"/>
    </cofactor>
</comment>
<feature type="region of interest" description="Disordered" evidence="14">
    <location>
        <begin position="134"/>
        <end position="161"/>
    </location>
</feature>
<dbReference type="Gene3D" id="3.30.460.10">
    <property type="entry name" value="Beta Polymerase, domain 2"/>
    <property type="match status" value="1"/>
</dbReference>
<evidence type="ECO:0000256" key="4">
    <source>
        <dbReference type="ARBA" id="ARBA00010912"/>
    </source>
</evidence>
<dbReference type="Pfam" id="PF04928">
    <property type="entry name" value="PAP_central"/>
    <property type="match status" value="1"/>
</dbReference>
<dbReference type="Proteomes" id="UP000675881">
    <property type="component" value="Chromosome 8"/>
</dbReference>
<evidence type="ECO:0000256" key="9">
    <source>
        <dbReference type="ARBA" id="ARBA00022741"/>
    </source>
</evidence>
<dbReference type="SUPFAM" id="SSF81631">
    <property type="entry name" value="PAP/OAS1 substrate-binding domain"/>
    <property type="match status" value="1"/>
</dbReference>
<feature type="domain" description="Poly(A) polymerase RNA-binding" evidence="15">
    <location>
        <begin position="526"/>
        <end position="582"/>
    </location>
</feature>
<evidence type="ECO:0000313" key="18">
    <source>
        <dbReference type="EMBL" id="CAF3027529.1"/>
    </source>
</evidence>
<keyword evidence="12" id="KW-0539">Nucleus</keyword>
<dbReference type="SUPFAM" id="SSF55003">
    <property type="entry name" value="PAP/Archaeal CCA-adding enzyme, C-terminal domain"/>
    <property type="match status" value="1"/>
</dbReference>
<proteinExistence type="inferred from homology"/>
<evidence type="ECO:0000259" key="15">
    <source>
        <dbReference type="Pfam" id="PF04926"/>
    </source>
</evidence>
<evidence type="ECO:0000256" key="1">
    <source>
        <dbReference type="ARBA" id="ARBA00001936"/>
    </source>
</evidence>
<dbReference type="GO" id="GO:0006397">
    <property type="term" value="P:mRNA processing"/>
    <property type="evidence" value="ECO:0007669"/>
    <property type="project" value="UniProtKB-KW"/>
</dbReference>
<evidence type="ECO:0000256" key="8">
    <source>
        <dbReference type="ARBA" id="ARBA00022723"/>
    </source>
</evidence>
<keyword evidence="7 18" id="KW-0808">Transferase</keyword>
<organism evidence="18 19">
    <name type="scientific">Lepeophtheirus salmonis</name>
    <name type="common">Salmon louse</name>
    <name type="synonym">Caligus salmonis</name>
    <dbReference type="NCBI Taxonomy" id="72036"/>
    <lineage>
        <taxon>Eukaryota</taxon>
        <taxon>Metazoa</taxon>
        <taxon>Ecdysozoa</taxon>
        <taxon>Arthropoda</taxon>
        <taxon>Crustacea</taxon>
        <taxon>Multicrustacea</taxon>
        <taxon>Hexanauplia</taxon>
        <taxon>Copepoda</taxon>
        <taxon>Siphonostomatoida</taxon>
        <taxon>Caligidae</taxon>
        <taxon>Lepeophtheirus</taxon>
    </lineage>
</organism>